<evidence type="ECO:0000256" key="2">
    <source>
        <dbReference type="ARBA" id="ARBA00022448"/>
    </source>
</evidence>
<evidence type="ECO:0000313" key="11">
    <source>
        <dbReference type="Proteomes" id="UP000665561"/>
    </source>
</evidence>
<dbReference type="Proteomes" id="UP000665561">
    <property type="component" value="Unassembled WGS sequence"/>
</dbReference>
<feature type="transmembrane region" description="Helical" evidence="8">
    <location>
        <begin position="263"/>
        <end position="283"/>
    </location>
</feature>
<dbReference type="EMBL" id="JAAAMV010000022">
    <property type="protein sequence ID" value="NBD26581.1"/>
    <property type="molecule type" value="Genomic_DNA"/>
</dbReference>
<reference evidence="10 11" key="1">
    <citation type="submission" date="2020-01" db="EMBL/GenBank/DDBJ databases">
        <title>Paenibacillus soybeanensis sp. nov. isolated from the nodules of soybean (Glycine max(L.) Merr).</title>
        <authorList>
            <person name="Wang H."/>
        </authorList>
    </citation>
    <scope>NUCLEOTIDE SEQUENCE [LARGE SCALE GENOMIC DNA]</scope>
    <source>
        <strain evidence="10 11">T1</strain>
    </source>
</reference>
<feature type="transmembrane region" description="Helical" evidence="8">
    <location>
        <begin position="12"/>
        <end position="29"/>
    </location>
</feature>
<sequence length="391" mass="43017">MNAIAGLRAYNFLFFALLAIFISFLPVYLDAQGLSAVRIGIIVGSGGFVSIFSSPFWGMISDRAKTIRGVLLLLIACSTVVGYFLYTSESFFVLVLFTMLLFFFLMPMDPLTESLNFQTSQAARVSYGSIRTFGALGYAVMSLIVGYVMLYFGKSSLGLLFAGFGAVSFVVCLMLRDAPAASKPVSFKSLGRFLGHRETLLFLVLVFVAAVPSRMNDTYLGVHLHALGGGSELVGQAWFLAAGSEILVFALSFWWMRGGREMALIAFASFFYFLRFFLSAWITDPHAMTYLQLLQVFTFPILYSAAIQYLYRIVPDEWKATGQTVLALVFFGVSGIVASYGGGWLYQRLEGHGFYLLLSGMSLAAFLFSLVLLAVYRKGHAQGKMSGSRSV</sequence>
<evidence type="ECO:0000256" key="3">
    <source>
        <dbReference type="ARBA" id="ARBA00022475"/>
    </source>
</evidence>
<dbReference type="Gene3D" id="1.20.1250.20">
    <property type="entry name" value="MFS general substrate transporter like domains"/>
    <property type="match status" value="2"/>
</dbReference>
<keyword evidence="7 8" id="KW-0472">Membrane</keyword>
<feature type="transmembrane region" description="Helical" evidence="8">
    <location>
        <begin position="235"/>
        <end position="256"/>
    </location>
</feature>
<keyword evidence="6 8" id="KW-1133">Transmembrane helix</keyword>
<keyword evidence="4" id="KW-0997">Cell inner membrane</keyword>
<dbReference type="Pfam" id="PF12832">
    <property type="entry name" value="MFS_1_like"/>
    <property type="match status" value="1"/>
</dbReference>
<feature type="transmembrane region" description="Helical" evidence="8">
    <location>
        <begin position="133"/>
        <end position="152"/>
    </location>
</feature>
<keyword evidence="5 8" id="KW-0812">Transmembrane</keyword>
<dbReference type="PROSITE" id="PS50850">
    <property type="entry name" value="MFS"/>
    <property type="match status" value="1"/>
</dbReference>
<dbReference type="InterPro" id="IPR020846">
    <property type="entry name" value="MFS_dom"/>
</dbReference>
<dbReference type="PANTHER" id="PTHR23522">
    <property type="entry name" value="BLL5896 PROTEIN"/>
    <property type="match status" value="1"/>
</dbReference>
<keyword evidence="11" id="KW-1185">Reference proteome</keyword>
<feature type="transmembrane region" description="Helical" evidence="8">
    <location>
        <begin position="92"/>
        <end position="112"/>
    </location>
</feature>
<keyword evidence="3" id="KW-1003">Cell membrane</keyword>
<dbReference type="InterPro" id="IPR036259">
    <property type="entry name" value="MFS_trans_sf"/>
</dbReference>
<feature type="transmembrane region" description="Helical" evidence="8">
    <location>
        <begin position="323"/>
        <end position="342"/>
    </location>
</feature>
<comment type="caution">
    <text evidence="10">The sequence shown here is derived from an EMBL/GenBank/DDBJ whole genome shotgun (WGS) entry which is preliminary data.</text>
</comment>
<keyword evidence="2" id="KW-0813">Transport</keyword>
<feature type="transmembrane region" description="Helical" evidence="8">
    <location>
        <begin position="199"/>
        <end position="215"/>
    </location>
</feature>
<evidence type="ECO:0000256" key="4">
    <source>
        <dbReference type="ARBA" id="ARBA00022519"/>
    </source>
</evidence>
<evidence type="ECO:0000256" key="7">
    <source>
        <dbReference type="ARBA" id="ARBA00023136"/>
    </source>
</evidence>
<evidence type="ECO:0000313" key="10">
    <source>
        <dbReference type="EMBL" id="NBD26581.1"/>
    </source>
</evidence>
<feature type="transmembrane region" description="Helical" evidence="8">
    <location>
        <begin position="158"/>
        <end position="178"/>
    </location>
</feature>
<feature type="domain" description="Major facilitator superfamily (MFS) profile" evidence="9">
    <location>
        <begin position="1"/>
        <end position="180"/>
    </location>
</feature>
<dbReference type="PANTHER" id="PTHR23522:SF10">
    <property type="entry name" value="3-PHENYLPROPIONIC ACID TRANSPORTER-RELATED"/>
    <property type="match status" value="1"/>
</dbReference>
<dbReference type="RefSeq" id="WP_161745514.1">
    <property type="nucleotide sequence ID" value="NZ_JAAAMV010000022.1"/>
</dbReference>
<evidence type="ECO:0000256" key="5">
    <source>
        <dbReference type="ARBA" id="ARBA00022692"/>
    </source>
</evidence>
<feature type="transmembrane region" description="Helical" evidence="8">
    <location>
        <begin position="354"/>
        <end position="376"/>
    </location>
</feature>
<evidence type="ECO:0000256" key="8">
    <source>
        <dbReference type="SAM" id="Phobius"/>
    </source>
</evidence>
<dbReference type="InterPro" id="IPR024989">
    <property type="entry name" value="MFS_assoc_dom"/>
</dbReference>
<evidence type="ECO:0000256" key="6">
    <source>
        <dbReference type="ARBA" id="ARBA00022989"/>
    </source>
</evidence>
<protein>
    <submittedName>
        <fullName evidence="10">MFS transporter</fullName>
    </submittedName>
</protein>
<feature type="transmembrane region" description="Helical" evidence="8">
    <location>
        <begin position="69"/>
        <end position="86"/>
    </location>
</feature>
<feature type="transmembrane region" description="Helical" evidence="8">
    <location>
        <begin position="289"/>
        <end position="311"/>
    </location>
</feature>
<accession>A0ABW9XV70</accession>
<name>A0ABW9XV70_9BACL</name>
<evidence type="ECO:0000256" key="1">
    <source>
        <dbReference type="ARBA" id="ARBA00004429"/>
    </source>
</evidence>
<organism evidence="10 11">
    <name type="scientific">Paenibacillus glycinis</name>
    <dbReference type="NCBI Taxonomy" id="2697035"/>
    <lineage>
        <taxon>Bacteria</taxon>
        <taxon>Bacillati</taxon>
        <taxon>Bacillota</taxon>
        <taxon>Bacilli</taxon>
        <taxon>Bacillales</taxon>
        <taxon>Paenibacillaceae</taxon>
        <taxon>Paenibacillus</taxon>
    </lineage>
</organism>
<evidence type="ECO:0000259" key="9">
    <source>
        <dbReference type="PROSITE" id="PS50850"/>
    </source>
</evidence>
<comment type="subcellular location">
    <subcellularLocation>
        <location evidence="1">Cell inner membrane</location>
        <topology evidence="1">Multi-pass membrane protein</topology>
    </subcellularLocation>
</comment>
<proteinExistence type="predicted"/>
<dbReference type="SUPFAM" id="SSF103473">
    <property type="entry name" value="MFS general substrate transporter"/>
    <property type="match status" value="1"/>
</dbReference>
<gene>
    <name evidence="10" type="ORF">GT019_22130</name>
</gene>
<feature type="transmembrane region" description="Helical" evidence="8">
    <location>
        <begin position="35"/>
        <end position="57"/>
    </location>
</feature>